<keyword evidence="4" id="KW-1185">Reference proteome</keyword>
<accession>A0AA39YC50</accession>
<keyword evidence="1 2" id="KW-0732">Signal</keyword>
<dbReference type="AlphaFoldDB" id="A0AA39YC50"/>
<dbReference type="Gene3D" id="3.40.50.1110">
    <property type="entry name" value="SGNH hydrolase"/>
    <property type="match status" value="1"/>
</dbReference>
<proteinExistence type="predicted"/>
<gene>
    <name evidence="3" type="ORF">B0T16DRAFT_349774</name>
</gene>
<dbReference type="EMBL" id="JAULSV010000003">
    <property type="protein sequence ID" value="KAK0649165.1"/>
    <property type="molecule type" value="Genomic_DNA"/>
</dbReference>
<dbReference type="PANTHER" id="PTHR45642:SF139">
    <property type="entry name" value="SGNH HYDROLASE-TYPE ESTERASE DOMAIN-CONTAINING PROTEIN"/>
    <property type="match status" value="1"/>
</dbReference>
<evidence type="ECO:0000256" key="2">
    <source>
        <dbReference type="SAM" id="SignalP"/>
    </source>
</evidence>
<sequence>MIPALALLAAAPALVMAGAATPKYLITFGDSYSQTGFNISLDKPSAANPLGNPTLPGWTASGGLNWVGFLTAHYNATPLLTYNFAYGGATTNASLVTPWRPDVLSFTDQIGLFAGSIGATPRPAYARWKGEDALVGVWMGVNDTGNAWWKGEEEYKVLVDAIMDSYFGGLEVLVTAGARNFVLLGVPPIHKTPTVLLNTVEQQETEAVSIRKYNDAIATRLEAFKAANRGVTAILVDTAAPFNEALANPTEYGAPNATCYNGDGVSCLWFNDYHPGVAINRLVAEAVATAWKG</sequence>
<feature type="signal peptide" evidence="2">
    <location>
        <begin position="1"/>
        <end position="17"/>
    </location>
</feature>
<feature type="non-terminal residue" evidence="3">
    <location>
        <position position="1"/>
    </location>
</feature>
<dbReference type="GO" id="GO:0016788">
    <property type="term" value="F:hydrolase activity, acting on ester bonds"/>
    <property type="evidence" value="ECO:0007669"/>
    <property type="project" value="InterPro"/>
</dbReference>
<dbReference type="Pfam" id="PF00657">
    <property type="entry name" value="Lipase_GDSL"/>
    <property type="match status" value="1"/>
</dbReference>
<dbReference type="InterPro" id="IPR050592">
    <property type="entry name" value="GDSL_lipolytic_enzyme"/>
</dbReference>
<name>A0AA39YC50_9PEZI</name>
<dbReference type="SUPFAM" id="SSF52266">
    <property type="entry name" value="SGNH hydrolase"/>
    <property type="match status" value="1"/>
</dbReference>
<feature type="chain" id="PRO_5041270851" description="Carbohydrate esterase family 16 protein" evidence="2">
    <location>
        <begin position="18"/>
        <end position="293"/>
    </location>
</feature>
<dbReference type="InterPro" id="IPR001087">
    <property type="entry name" value="GDSL"/>
</dbReference>
<evidence type="ECO:0000256" key="1">
    <source>
        <dbReference type="ARBA" id="ARBA00022729"/>
    </source>
</evidence>
<dbReference type="CDD" id="cd01846">
    <property type="entry name" value="fatty_acyltransferase_like"/>
    <property type="match status" value="1"/>
</dbReference>
<evidence type="ECO:0000313" key="4">
    <source>
        <dbReference type="Proteomes" id="UP001174936"/>
    </source>
</evidence>
<evidence type="ECO:0008006" key="5">
    <source>
        <dbReference type="Google" id="ProtNLM"/>
    </source>
</evidence>
<protein>
    <recommendedName>
        <fullName evidence="5">Carbohydrate esterase family 16 protein</fullName>
    </recommendedName>
</protein>
<organism evidence="3 4">
    <name type="scientific">Cercophora newfieldiana</name>
    <dbReference type="NCBI Taxonomy" id="92897"/>
    <lineage>
        <taxon>Eukaryota</taxon>
        <taxon>Fungi</taxon>
        <taxon>Dikarya</taxon>
        <taxon>Ascomycota</taxon>
        <taxon>Pezizomycotina</taxon>
        <taxon>Sordariomycetes</taxon>
        <taxon>Sordariomycetidae</taxon>
        <taxon>Sordariales</taxon>
        <taxon>Lasiosphaeriaceae</taxon>
        <taxon>Cercophora</taxon>
    </lineage>
</organism>
<dbReference type="Proteomes" id="UP001174936">
    <property type="component" value="Unassembled WGS sequence"/>
</dbReference>
<reference evidence="3" key="1">
    <citation type="submission" date="2023-06" db="EMBL/GenBank/DDBJ databases">
        <title>Genome-scale phylogeny and comparative genomics of the fungal order Sordariales.</title>
        <authorList>
            <consortium name="Lawrence Berkeley National Laboratory"/>
            <person name="Hensen N."/>
            <person name="Bonometti L."/>
            <person name="Westerberg I."/>
            <person name="Brannstrom I.O."/>
            <person name="Guillou S."/>
            <person name="Cros-Aarteil S."/>
            <person name="Calhoun S."/>
            <person name="Haridas S."/>
            <person name="Kuo A."/>
            <person name="Mondo S."/>
            <person name="Pangilinan J."/>
            <person name="Riley R."/>
            <person name="Labutti K."/>
            <person name="Andreopoulos B."/>
            <person name="Lipzen A."/>
            <person name="Chen C."/>
            <person name="Yanf M."/>
            <person name="Daum C."/>
            <person name="Ng V."/>
            <person name="Clum A."/>
            <person name="Steindorff A."/>
            <person name="Ohm R."/>
            <person name="Martin F."/>
            <person name="Silar P."/>
            <person name="Natvig D."/>
            <person name="Lalanne C."/>
            <person name="Gautier V."/>
            <person name="Ament-Velasquez S.L."/>
            <person name="Kruys A."/>
            <person name="Hutchinson M.I."/>
            <person name="Powell A.J."/>
            <person name="Barry K."/>
            <person name="Miller A.N."/>
            <person name="Grigoriev I.V."/>
            <person name="Debuchy R."/>
            <person name="Gladieux P."/>
            <person name="Thoren M.H."/>
            <person name="Johannesson H."/>
        </authorList>
    </citation>
    <scope>NUCLEOTIDE SEQUENCE</scope>
    <source>
        <strain evidence="3">SMH2532-1</strain>
    </source>
</reference>
<comment type="caution">
    <text evidence="3">The sequence shown here is derived from an EMBL/GenBank/DDBJ whole genome shotgun (WGS) entry which is preliminary data.</text>
</comment>
<dbReference type="PANTHER" id="PTHR45642">
    <property type="entry name" value="GDSL ESTERASE/LIPASE EXL3"/>
    <property type="match status" value="1"/>
</dbReference>
<dbReference type="InterPro" id="IPR036514">
    <property type="entry name" value="SGNH_hydro_sf"/>
</dbReference>
<evidence type="ECO:0000313" key="3">
    <source>
        <dbReference type="EMBL" id="KAK0649165.1"/>
    </source>
</evidence>